<comment type="caution">
    <text evidence="1">The sequence shown here is derived from an EMBL/GenBank/DDBJ whole genome shotgun (WGS) entry which is preliminary data.</text>
</comment>
<evidence type="ECO:0008006" key="3">
    <source>
        <dbReference type="Google" id="ProtNLM"/>
    </source>
</evidence>
<reference evidence="1 2" key="1">
    <citation type="submission" date="2024-01" db="EMBL/GenBank/DDBJ databases">
        <title>The complete chloroplast genome sequence of Lithospermum erythrorhizon: insights into the phylogenetic relationship among Boraginaceae species and the maternal lineages of purple gromwells.</title>
        <authorList>
            <person name="Okada T."/>
            <person name="Watanabe K."/>
        </authorList>
    </citation>
    <scope>NUCLEOTIDE SEQUENCE [LARGE SCALE GENOMIC DNA]</scope>
</reference>
<dbReference type="AlphaFoldDB" id="A0AAV3R860"/>
<protein>
    <recommendedName>
        <fullName evidence="3">Protein FAR1-RELATED SEQUENCE</fullName>
    </recommendedName>
</protein>
<sequence length="243" mass="28477">MRPGEAMVMQSWLRKQASRNGFYYNIQVDSDSTICSIFWPDSIMRADYALFGDFISFDTTYRTNKSYKHCMKRKKPVTFMTHQAPAIAVGVRQILTGVFHALSSWHIKQNAIKKLGASATSEFLDQFKHLVKHVDDEDQFEYTWSLIQEFFFANRRMFQDLVDDLRHKELMYDLIMQNTVLENRHPNSRLICHAAELFTPTMFEFIQKEFDACKAYSIKHQRLLDLHLSDCIVQQTPSTHLGS</sequence>
<name>A0AAV3R860_LITER</name>
<dbReference type="PANTHER" id="PTHR47718">
    <property type="entry name" value="OS01G0519700 PROTEIN"/>
    <property type="match status" value="1"/>
</dbReference>
<evidence type="ECO:0000313" key="1">
    <source>
        <dbReference type="EMBL" id="GAA0172495.1"/>
    </source>
</evidence>
<gene>
    <name evidence="1" type="ORF">LIER_41346</name>
</gene>
<proteinExistence type="predicted"/>
<dbReference type="PANTHER" id="PTHR47718:SF2">
    <property type="entry name" value="PROTEIN FAR1-RELATED SEQUENCE 5-LIKE"/>
    <property type="match status" value="1"/>
</dbReference>
<dbReference type="Proteomes" id="UP001454036">
    <property type="component" value="Unassembled WGS sequence"/>
</dbReference>
<keyword evidence="2" id="KW-1185">Reference proteome</keyword>
<organism evidence="1 2">
    <name type="scientific">Lithospermum erythrorhizon</name>
    <name type="common">Purple gromwell</name>
    <name type="synonym">Lithospermum officinale var. erythrorhizon</name>
    <dbReference type="NCBI Taxonomy" id="34254"/>
    <lineage>
        <taxon>Eukaryota</taxon>
        <taxon>Viridiplantae</taxon>
        <taxon>Streptophyta</taxon>
        <taxon>Embryophyta</taxon>
        <taxon>Tracheophyta</taxon>
        <taxon>Spermatophyta</taxon>
        <taxon>Magnoliopsida</taxon>
        <taxon>eudicotyledons</taxon>
        <taxon>Gunneridae</taxon>
        <taxon>Pentapetalae</taxon>
        <taxon>asterids</taxon>
        <taxon>lamiids</taxon>
        <taxon>Boraginales</taxon>
        <taxon>Boraginaceae</taxon>
        <taxon>Boraginoideae</taxon>
        <taxon>Lithospermeae</taxon>
        <taxon>Lithospermum</taxon>
    </lineage>
</organism>
<evidence type="ECO:0000313" key="2">
    <source>
        <dbReference type="Proteomes" id="UP001454036"/>
    </source>
</evidence>
<accession>A0AAV3R860</accession>
<dbReference type="EMBL" id="BAABME010025652">
    <property type="protein sequence ID" value="GAA0172495.1"/>
    <property type="molecule type" value="Genomic_DNA"/>
</dbReference>